<keyword evidence="1" id="KW-1133">Transmembrane helix</keyword>
<evidence type="ECO:0000313" key="2">
    <source>
        <dbReference type="EMBL" id="CDQ05564.1"/>
    </source>
</evidence>
<keyword evidence="1" id="KW-0472">Membrane</keyword>
<evidence type="ECO:0000256" key="1">
    <source>
        <dbReference type="SAM" id="Phobius"/>
    </source>
</evidence>
<organism evidence="2">
    <name type="scientific">Brugia malayi</name>
    <name type="common">Filarial nematode worm</name>
    <dbReference type="NCBI Taxonomy" id="6279"/>
    <lineage>
        <taxon>Eukaryota</taxon>
        <taxon>Metazoa</taxon>
        <taxon>Ecdysozoa</taxon>
        <taxon>Nematoda</taxon>
        <taxon>Chromadorea</taxon>
        <taxon>Rhabditida</taxon>
        <taxon>Spirurina</taxon>
        <taxon>Spiruromorpha</taxon>
        <taxon>Filarioidea</taxon>
        <taxon>Onchocercidae</taxon>
        <taxon>Brugia</taxon>
    </lineage>
</organism>
<accession>A0A1I9G7R2</accession>
<gene>
    <name evidence="2" type="primary">Bm8088</name>
    <name evidence="2" type="ORF">BM_Bm8088</name>
</gene>
<dbReference type="AlphaFoldDB" id="A0A1I9G7R2"/>
<dbReference type="EMBL" id="LN855393">
    <property type="protein sequence ID" value="CDQ05564.1"/>
    <property type="molecule type" value="Genomic_DNA"/>
</dbReference>
<reference evidence="2" key="1">
    <citation type="journal article" date="2007" name="Science">
        <title>Draft genome of the filarial nematode parasite Brugia malayi.</title>
        <authorList>
            <person name="Ghedin E."/>
            <person name="Wang S."/>
            <person name="Spiro D."/>
            <person name="Caler E."/>
            <person name="Zhao Q."/>
            <person name="Crabtree J."/>
            <person name="Allen J.E."/>
            <person name="Delcher A.L."/>
            <person name="Guiliano D.B."/>
            <person name="Miranda-Saavedra D."/>
            <person name="Angiuoli S.V."/>
            <person name="Creasy T."/>
            <person name="Amedeo P."/>
            <person name="Haas B."/>
            <person name="El-Sayed N.M."/>
            <person name="Wortman J.R."/>
            <person name="Feldblyum T."/>
            <person name="Tallon L."/>
            <person name="Schatz M."/>
            <person name="Shumway M."/>
            <person name="Koo H."/>
            <person name="Salzberg S.L."/>
            <person name="Schobel S."/>
            <person name="Pertea M."/>
            <person name="Pop M."/>
            <person name="White O."/>
            <person name="Barton G.J."/>
            <person name="Carlow C.K."/>
            <person name="Crawford M.J."/>
            <person name="Daub J."/>
            <person name="Dimmic M.W."/>
            <person name="Estes C.F."/>
            <person name="Foster J.M."/>
            <person name="Ganatra M."/>
            <person name="Gregory W.F."/>
            <person name="Johnson N.M."/>
            <person name="Jin J."/>
            <person name="Komuniecki R."/>
            <person name="Korf I."/>
            <person name="Kumar S."/>
            <person name="Laney S."/>
            <person name="Li B.W."/>
            <person name="Li W."/>
            <person name="Lindblom T.H."/>
            <person name="Lustigman S."/>
            <person name="Ma D."/>
            <person name="Maina C.V."/>
            <person name="Martin D.M."/>
            <person name="McCarter J.P."/>
            <person name="McReynolds L."/>
            <person name="Mitreva M."/>
            <person name="Nutman T.B."/>
            <person name="Parkinson J."/>
            <person name="Peregrin-Alvarez J.M."/>
            <person name="Poole C."/>
            <person name="Ren Q."/>
            <person name="Saunders L."/>
            <person name="Sluder A.E."/>
            <person name="Smith K."/>
            <person name="Stanke M."/>
            <person name="Unnasch T.R."/>
            <person name="Ware J."/>
            <person name="Wei A.D."/>
            <person name="Weil G."/>
            <person name="Williams D.J."/>
            <person name="Zhang Y."/>
            <person name="Williams S.A."/>
            <person name="Fraser-Liggett C."/>
            <person name="Slatko B."/>
            <person name="Blaxter M.L."/>
            <person name="Scott A.L."/>
        </authorList>
    </citation>
    <scope>NUCLEOTIDE SEQUENCE</scope>
    <source>
        <strain evidence="2">FR3</strain>
    </source>
</reference>
<reference evidence="2" key="2">
    <citation type="submission" date="2012-12" db="EMBL/GenBank/DDBJ databases">
        <authorList>
            <consortium name="WormBase Consortium"/>
            <person name="Ghedin E."/>
            <person name="Paulini M."/>
        </authorList>
    </citation>
    <scope>NUCLEOTIDE SEQUENCE</scope>
    <source>
        <strain evidence="2">FR3</strain>
    </source>
</reference>
<protein>
    <submittedName>
        <fullName evidence="2">Bm8088</fullName>
    </submittedName>
</protein>
<feature type="transmembrane region" description="Helical" evidence="1">
    <location>
        <begin position="21"/>
        <end position="40"/>
    </location>
</feature>
<name>A0A1I9G7R2_BRUMA</name>
<keyword evidence="1" id="KW-0812">Transmembrane</keyword>
<proteinExistence type="predicted"/>
<sequence length="41" mass="4325">MSGRVNRGHGATVGGGTQVRYVRWVTCGTMVLGYTVGLTLI</sequence>